<dbReference type="Gene3D" id="1.10.287.770">
    <property type="entry name" value="YojJ-like"/>
    <property type="match status" value="1"/>
</dbReference>
<feature type="transmembrane region" description="Helical" evidence="14">
    <location>
        <begin position="378"/>
        <end position="398"/>
    </location>
</feature>
<keyword evidence="5 12" id="KW-0812">Transmembrane</keyword>
<keyword evidence="6 14" id="KW-1133">Transmembrane helix</keyword>
<feature type="compositionally biased region" description="Basic and acidic residues" evidence="13">
    <location>
        <begin position="425"/>
        <end position="443"/>
    </location>
</feature>
<evidence type="ECO:0000256" key="5">
    <source>
        <dbReference type="ARBA" id="ARBA00022692"/>
    </source>
</evidence>
<evidence type="ECO:0000256" key="8">
    <source>
        <dbReference type="ARBA" id="ARBA00023065"/>
    </source>
</evidence>
<evidence type="ECO:0000256" key="11">
    <source>
        <dbReference type="ARBA" id="ARBA00023303"/>
    </source>
</evidence>
<name>A0A8J9Y3A9_9NEOP</name>
<dbReference type="EMBL" id="OV170230">
    <property type="protein sequence ID" value="CAH0715829.1"/>
    <property type="molecule type" value="Genomic_DNA"/>
</dbReference>
<organism evidence="15 16">
    <name type="scientific">Brenthis ino</name>
    <name type="common">lesser marbled fritillary</name>
    <dbReference type="NCBI Taxonomy" id="405034"/>
    <lineage>
        <taxon>Eukaryota</taxon>
        <taxon>Metazoa</taxon>
        <taxon>Ecdysozoa</taxon>
        <taxon>Arthropoda</taxon>
        <taxon>Hexapoda</taxon>
        <taxon>Insecta</taxon>
        <taxon>Pterygota</taxon>
        <taxon>Neoptera</taxon>
        <taxon>Endopterygota</taxon>
        <taxon>Lepidoptera</taxon>
        <taxon>Glossata</taxon>
        <taxon>Ditrysia</taxon>
        <taxon>Papilionoidea</taxon>
        <taxon>Nymphalidae</taxon>
        <taxon>Heliconiinae</taxon>
        <taxon>Argynnini</taxon>
        <taxon>Brenthis</taxon>
    </lineage>
</organism>
<keyword evidence="16" id="KW-1185">Reference proteome</keyword>
<evidence type="ECO:0000256" key="3">
    <source>
        <dbReference type="ARBA" id="ARBA00022448"/>
    </source>
</evidence>
<keyword evidence="4 12" id="KW-0894">Sodium channel</keyword>
<dbReference type="Pfam" id="PF00858">
    <property type="entry name" value="ASC"/>
    <property type="match status" value="1"/>
</dbReference>
<dbReference type="Proteomes" id="UP000838878">
    <property type="component" value="Chromosome 10"/>
</dbReference>
<keyword evidence="3 12" id="KW-0813">Transport</keyword>
<gene>
    <name evidence="15" type="ORF">BINO364_LOCUS2705</name>
</gene>
<proteinExistence type="inferred from homology"/>
<keyword evidence="11 12" id="KW-0407">Ion channel</keyword>
<feature type="region of interest" description="Disordered" evidence="13">
    <location>
        <begin position="412"/>
        <end position="443"/>
    </location>
</feature>
<evidence type="ECO:0000256" key="13">
    <source>
        <dbReference type="SAM" id="MobiDB-lite"/>
    </source>
</evidence>
<dbReference type="AlphaFoldDB" id="A0A8J9Y3A9"/>
<evidence type="ECO:0000256" key="9">
    <source>
        <dbReference type="ARBA" id="ARBA00023136"/>
    </source>
</evidence>
<evidence type="ECO:0000256" key="10">
    <source>
        <dbReference type="ARBA" id="ARBA00023201"/>
    </source>
</evidence>
<accession>A0A8J9Y3A9</accession>
<comment type="similarity">
    <text evidence="2 12">Belongs to the amiloride-sensitive sodium channel (TC 1.A.6) family.</text>
</comment>
<evidence type="ECO:0000256" key="7">
    <source>
        <dbReference type="ARBA" id="ARBA00023053"/>
    </source>
</evidence>
<evidence type="ECO:0000256" key="1">
    <source>
        <dbReference type="ARBA" id="ARBA00004141"/>
    </source>
</evidence>
<protein>
    <submittedName>
        <fullName evidence="15">Uncharacterized protein</fullName>
    </submittedName>
</protein>
<dbReference type="PANTHER" id="PTHR11690">
    <property type="entry name" value="AMILORIDE-SENSITIVE SODIUM CHANNEL-RELATED"/>
    <property type="match status" value="1"/>
</dbReference>
<evidence type="ECO:0000313" key="16">
    <source>
        <dbReference type="Proteomes" id="UP000838878"/>
    </source>
</evidence>
<dbReference type="PANTHER" id="PTHR11690:SF248">
    <property type="entry name" value="PICKPOCKET 17, ISOFORM A"/>
    <property type="match status" value="1"/>
</dbReference>
<comment type="subcellular location">
    <subcellularLocation>
        <location evidence="1">Membrane</location>
        <topology evidence="1">Multi-pass membrane protein</topology>
    </subcellularLocation>
</comment>
<reference evidence="15" key="1">
    <citation type="submission" date="2021-12" db="EMBL/GenBank/DDBJ databases">
        <authorList>
            <person name="Martin H S."/>
        </authorList>
    </citation>
    <scope>NUCLEOTIDE SEQUENCE</scope>
</reference>
<evidence type="ECO:0000256" key="6">
    <source>
        <dbReference type="ARBA" id="ARBA00022989"/>
    </source>
</evidence>
<feature type="non-terminal residue" evidence="15">
    <location>
        <position position="443"/>
    </location>
</feature>
<dbReference type="GO" id="GO:0015280">
    <property type="term" value="F:ligand-gated sodium channel activity"/>
    <property type="evidence" value="ECO:0007669"/>
    <property type="project" value="TreeGrafter"/>
</dbReference>
<dbReference type="GO" id="GO:0005886">
    <property type="term" value="C:plasma membrane"/>
    <property type="evidence" value="ECO:0007669"/>
    <property type="project" value="TreeGrafter"/>
</dbReference>
<evidence type="ECO:0000256" key="12">
    <source>
        <dbReference type="RuleBase" id="RU000679"/>
    </source>
</evidence>
<keyword evidence="10 12" id="KW-0739">Sodium transport</keyword>
<evidence type="ECO:0000256" key="4">
    <source>
        <dbReference type="ARBA" id="ARBA00022461"/>
    </source>
</evidence>
<keyword evidence="8 12" id="KW-0406">Ion transport</keyword>
<evidence type="ECO:0000256" key="14">
    <source>
        <dbReference type="SAM" id="Phobius"/>
    </source>
</evidence>
<keyword evidence="9 14" id="KW-0472">Membrane</keyword>
<keyword evidence="7" id="KW-0915">Sodium</keyword>
<dbReference type="OrthoDB" id="7939651at2759"/>
<evidence type="ECO:0000256" key="2">
    <source>
        <dbReference type="ARBA" id="ARBA00007193"/>
    </source>
</evidence>
<evidence type="ECO:0000313" key="15">
    <source>
        <dbReference type="EMBL" id="CAH0715829.1"/>
    </source>
</evidence>
<dbReference type="InterPro" id="IPR001873">
    <property type="entry name" value="ENaC"/>
</dbReference>
<sequence length="443" mass="50946">MSVKVEDLKSEDKPANISQKGKNCLKSFCSFKTVVIIICVGLVVEQIVSCIQKLVDRPITTYTHFDFNKTIAYPSITFCREPPYKQDKLQDYGLYAHPRFTSMWRNFNFSSISLDELWEDITYNDTEFFVQYGLDHLRDNVILTPVTGFVMGRCYTMSPKVMGTIARATQNSGYSVTLRHAAADMVNPISILPPGYHVHVHYVREPYTEVEVYNGGLVDYLYINTGETVSVKLKVDEYLMISGNDDPCTNRLNYSANACTTKYVSDMVSRTVGCSGPWMESDLPYCNNFEDMTKLISSYINFYQNHECDECPRFCRSYLYNCFVTDRQKYYIWDPDTSEEARLQTQFYIHFNNMMVSVYEERYNYDWNLFLSDLGGSVGFLLGLSVIGLINIIEKIWIKIIIPMISKKIQKDGANNTSNTADVDIISKPEDTRTDQRNGNRVA</sequence>
<dbReference type="PRINTS" id="PR01078">
    <property type="entry name" value="AMINACHANNEL"/>
</dbReference>